<dbReference type="GO" id="GO:0005886">
    <property type="term" value="C:plasma membrane"/>
    <property type="evidence" value="ECO:0007669"/>
    <property type="project" value="TreeGrafter"/>
</dbReference>
<dbReference type="SUPFAM" id="SSF81321">
    <property type="entry name" value="Family A G protein-coupled receptor-like"/>
    <property type="match status" value="1"/>
</dbReference>
<keyword evidence="5" id="KW-0472">Membrane</keyword>
<dbReference type="PANTHER" id="PTHR24243:SF233">
    <property type="entry name" value="THYROTROPIN-RELEASING HORMONE RECEPTOR"/>
    <property type="match status" value="1"/>
</dbReference>
<sequence length="370" mass="41065">MKMMDQTNQSLTVIGSGGGNITDAANVVNPSFVNTLVTQSDFSAWMGMYSCVDIILSTVGIITNVVNIKTFLAMGADDGVTVSFLFLSASELLCCLDALGQKLSMALWTTEMASGYRIWFYVQPYAFNIFFGNIRTCLFAMPVLITTYLAVAKCMCVVRPLSFKNVFSVSRTFRVMIGICVFSLLTYVPMFTTMGIVEKFDANVNATRRLIWFAPFRDLVKNITWNARDSFLAIASQIILVICVVVMAKALSDAVVTRDKLKNGTLSEKTDLSHGKLPNDAKTASRLSGKELQVIKQVTLISVIYIVANTPKIIVFLAVAVVPEMAPGGLYQNLYEVIIKGREHFELYISAANVFIYYKYNTKFRQCCKC</sequence>
<keyword evidence="5" id="KW-1133">Transmembrane helix</keyword>
<evidence type="ECO:0008006" key="8">
    <source>
        <dbReference type="Google" id="ProtNLM"/>
    </source>
</evidence>
<keyword evidence="2" id="KW-0297">G-protein coupled receptor</keyword>
<reference evidence="6 7" key="1">
    <citation type="submission" date="2024-04" db="EMBL/GenBank/DDBJ databases">
        <authorList>
            <consortium name="Genoscope - CEA"/>
            <person name="William W."/>
        </authorList>
    </citation>
    <scope>NUCLEOTIDE SEQUENCE [LARGE SCALE GENOMIC DNA]</scope>
</reference>
<keyword evidence="3" id="KW-0675">Receptor</keyword>
<feature type="transmembrane region" description="Helical" evidence="5">
    <location>
        <begin position="231"/>
        <end position="252"/>
    </location>
</feature>
<evidence type="ECO:0000256" key="5">
    <source>
        <dbReference type="SAM" id="Phobius"/>
    </source>
</evidence>
<feature type="transmembrane region" description="Helical" evidence="5">
    <location>
        <begin position="125"/>
        <end position="151"/>
    </location>
</feature>
<dbReference type="Proteomes" id="UP001497497">
    <property type="component" value="Unassembled WGS sequence"/>
</dbReference>
<feature type="transmembrane region" description="Helical" evidence="5">
    <location>
        <begin position="46"/>
        <end position="68"/>
    </location>
</feature>
<comment type="subcellular location">
    <subcellularLocation>
        <location evidence="1">Membrane</location>
        <topology evidence="1">Multi-pass membrane protein</topology>
    </subcellularLocation>
</comment>
<evidence type="ECO:0000256" key="3">
    <source>
        <dbReference type="ARBA" id="ARBA00023170"/>
    </source>
</evidence>
<name>A0AAV2IAR0_LYMST</name>
<evidence type="ECO:0000313" key="7">
    <source>
        <dbReference type="Proteomes" id="UP001497497"/>
    </source>
</evidence>
<keyword evidence="7" id="KW-1185">Reference proteome</keyword>
<dbReference type="PANTHER" id="PTHR24243">
    <property type="entry name" value="G-PROTEIN COUPLED RECEPTOR"/>
    <property type="match status" value="1"/>
</dbReference>
<keyword evidence="5" id="KW-0812">Transmembrane</keyword>
<evidence type="ECO:0000256" key="4">
    <source>
        <dbReference type="ARBA" id="ARBA00023224"/>
    </source>
</evidence>
<feature type="transmembrane region" description="Helical" evidence="5">
    <location>
        <begin position="172"/>
        <end position="190"/>
    </location>
</feature>
<evidence type="ECO:0000256" key="1">
    <source>
        <dbReference type="ARBA" id="ARBA00004141"/>
    </source>
</evidence>
<proteinExistence type="predicted"/>
<organism evidence="6 7">
    <name type="scientific">Lymnaea stagnalis</name>
    <name type="common">Great pond snail</name>
    <name type="synonym">Helix stagnalis</name>
    <dbReference type="NCBI Taxonomy" id="6523"/>
    <lineage>
        <taxon>Eukaryota</taxon>
        <taxon>Metazoa</taxon>
        <taxon>Spiralia</taxon>
        <taxon>Lophotrochozoa</taxon>
        <taxon>Mollusca</taxon>
        <taxon>Gastropoda</taxon>
        <taxon>Heterobranchia</taxon>
        <taxon>Euthyneura</taxon>
        <taxon>Panpulmonata</taxon>
        <taxon>Hygrophila</taxon>
        <taxon>Lymnaeoidea</taxon>
        <taxon>Lymnaeidae</taxon>
        <taxon>Lymnaea</taxon>
    </lineage>
</organism>
<evidence type="ECO:0000313" key="6">
    <source>
        <dbReference type="EMBL" id="CAL1543318.1"/>
    </source>
</evidence>
<dbReference type="AlphaFoldDB" id="A0AAV2IAR0"/>
<dbReference type="GO" id="GO:0004930">
    <property type="term" value="F:G protein-coupled receptor activity"/>
    <property type="evidence" value="ECO:0007669"/>
    <property type="project" value="UniProtKB-KW"/>
</dbReference>
<gene>
    <name evidence="6" type="ORF">GSLYS_00016852001</name>
</gene>
<dbReference type="EMBL" id="CAXITT010000540">
    <property type="protein sequence ID" value="CAL1543318.1"/>
    <property type="molecule type" value="Genomic_DNA"/>
</dbReference>
<evidence type="ECO:0000256" key="2">
    <source>
        <dbReference type="ARBA" id="ARBA00023040"/>
    </source>
</evidence>
<protein>
    <recommendedName>
        <fullName evidence="8">G-protein coupled receptors family 1 profile domain-containing protein</fullName>
    </recommendedName>
</protein>
<keyword evidence="4" id="KW-0807">Transducer</keyword>
<comment type="caution">
    <text evidence="6">The sequence shown here is derived from an EMBL/GenBank/DDBJ whole genome shotgun (WGS) entry which is preliminary data.</text>
</comment>
<dbReference type="Gene3D" id="1.20.1070.10">
    <property type="entry name" value="Rhodopsin 7-helix transmembrane proteins"/>
    <property type="match status" value="1"/>
</dbReference>
<accession>A0AAV2IAR0</accession>